<dbReference type="Pfam" id="PF13538">
    <property type="entry name" value="UvrD_C_2"/>
    <property type="match status" value="1"/>
</dbReference>
<dbReference type="EMBL" id="JACCBW010000001">
    <property type="protein sequence ID" value="NYE35638.1"/>
    <property type="molecule type" value="Genomic_DNA"/>
</dbReference>
<evidence type="ECO:0000259" key="1">
    <source>
        <dbReference type="Pfam" id="PF13538"/>
    </source>
</evidence>
<accession>A0A7Y9KSB1</accession>
<feature type="domain" description="UvrD-like helicase C-terminal" evidence="1">
    <location>
        <begin position="83"/>
        <end position="122"/>
    </location>
</feature>
<evidence type="ECO:0000313" key="2">
    <source>
        <dbReference type="EMBL" id="NYE35638.1"/>
    </source>
</evidence>
<evidence type="ECO:0000313" key="3">
    <source>
        <dbReference type="Proteomes" id="UP000549911"/>
    </source>
</evidence>
<dbReference type="RefSeq" id="WP_179618266.1">
    <property type="nucleotide sequence ID" value="NZ_JACCBW010000001.1"/>
</dbReference>
<organism evidence="2 3">
    <name type="scientific">Nocardioides cavernae</name>
    <dbReference type="NCBI Taxonomy" id="1921566"/>
    <lineage>
        <taxon>Bacteria</taxon>
        <taxon>Bacillati</taxon>
        <taxon>Actinomycetota</taxon>
        <taxon>Actinomycetes</taxon>
        <taxon>Propionibacteriales</taxon>
        <taxon>Nocardioidaceae</taxon>
        <taxon>Nocardioides</taxon>
    </lineage>
</organism>
<dbReference type="Gene3D" id="3.40.50.300">
    <property type="entry name" value="P-loop containing nucleotide triphosphate hydrolases"/>
    <property type="match status" value="1"/>
</dbReference>
<reference evidence="2 3" key="1">
    <citation type="submission" date="2020-07" db="EMBL/GenBank/DDBJ databases">
        <authorList>
            <person name="Partida-Martinez L."/>
            <person name="Huntemann M."/>
            <person name="Clum A."/>
            <person name="Wang J."/>
            <person name="Palaniappan K."/>
            <person name="Ritter S."/>
            <person name="Chen I.-M."/>
            <person name="Stamatis D."/>
            <person name="Reddy T."/>
            <person name="O'Malley R."/>
            <person name="Daum C."/>
            <person name="Shapiro N."/>
            <person name="Ivanova N."/>
            <person name="Kyrpides N."/>
            <person name="Woyke T."/>
        </authorList>
    </citation>
    <scope>NUCLEOTIDE SEQUENCE [LARGE SCALE GENOMIC DNA]</scope>
    <source>
        <strain evidence="2 3">AT2.17</strain>
    </source>
</reference>
<protein>
    <recommendedName>
        <fullName evidence="1">UvrD-like helicase C-terminal domain-containing protein</fullName>
    </recommendedName>
</protein>
<dbReference type="SUPFAM" id="SSF52540">
    <property type="entry name" value="P-loop containing nucleoside triphosphate hydrolases"/>
    <property type="match status" value="1"/>
</dbReference>
<dbReference type="InterPro" id="IPR027417">
    <property type="entry name" value="P-loop_NTPase"/>
</dbReference>
<dbReference type="AlphaFoldDB" id="A0A7Y9KSB1"/>
<proteinExistence type="predicted"/>
<sequence>MYSRGGDGPTVRFVDVGEDDPIDVADDEVDRLLDAGWDPRHVALLTTGHRHPIQVERTDFHDQDGYWRTYWDDDVFYGHVLGCKGLERRAVVLCLNEDGSRDRARERLYVGMSRATDELVVVGDPETVRRVAGDVVARRLGI</sequence>
<name>A0A7Y9KSB1_9ACTN</name>
<reference evidence="2 3" key="2">
    <citation type="submission" date="2020-08" db="EMBL/GenBank/DDBJ databases">
        <title>The Agave Microbiome: Exploring the role of microbial communities in plant adaptations to desert environments.</title>
        <authorList>
            <person name="Partida-Martinez L.P."/>
        </authorList>
    </citation>
    <scope>NUCLEOTIDE SEQUENCE [LARGE SCALE GENOMIC DNA]</scope>
    <source>
        <strain evidence="2 3">AT2.17</strain>
    </source>
</reference>
<dbReference type="InterPro" id="IPR027785">
    <property type="entry name" value="UvrD-like_helicase_C"/>
</dbReference>
<gene>
    <name evidence="2" type="ORF">F4692_000742</name>
</gene>
<keyword evidence="3" id="KW-1185">Reference proteome</keyword>
<comment type="caution">
    <text evidence="2">The sequence shown here is derived from an EMBL/GenBank/DDBJ whole genome shotgun (WGS) entry which is preliminary data.</text>
</comment>
<dbReference type="Proteomes" id="UP000549911">
    <property type="component" value="Unassembled WGS sequence"/>
</dbReference>